<comment type="caution">
    <text evidence="1">The sequence shown here is derived from an EMBL/GenBank/DDBJ whole genome shotgun (WGS) entry which is preliminary data.</text>
</comment>
<reference evidence="1 2" key="1">
    <citation type="journal article" date="2012" name="PLoS Pathog.">
        <title>Comparative pathogenomics reveals horizontally acquired novel virulence genes in fungi infecting cereal hosts.</title>
        <authorList>
            <person name="Gardiner D.M."/>
            <person name="McDonald M.C."/>
            <person name="Covarelli L."/>
            <person name="Solomon P.S."/>
            <person name="Rusu A.G."/>
            <person name="Marshall M."/>
            <person name="Kazan K."/>
            <person name="Chakraborty S."/>
            <person name="McDonald B.A."/>
            <person name="Manners J.M."/>
        </authorList>
    </citation>
    <scope>NUCLEOTIDE SEQUENCE [LARGE SCALE GENOMIC DNA]</scope>
    <source>
        <strain evidence="1 2">CS3096</strain>
    </source>
</reference>
<dbReference type="GeneID" id="20365124"/>
<accession>K3W006</accession>
<protein>
    <submittedName>
        <fullName evidence="1">Uncharacterized protein</fullName>
    </submittedName>
</protein>
<dbReference type="AlphaFoldDB" id="K3W006"/>
<name>K3W006_FUSPC</name>
<keyword evidence="2" id="KW-1185">Reference proteome</keyword>
<evidence type="ECO:0000313" key="2">
    <source>
        <dbReference type="Proteomes" id="UP000007978"/>
    </source>
</evidence>
<organism evidence="1 2">
    <name type="scientific">Fusarium pseudograminearum (strain CS3096)</name>
    <name type="common">Wheat and barley crown-rot fungus</name>
    <dbReference type="NCBI Taxonomy" id="1028729"/>
    <lineage>
        <taxon>Eukaryota</taxon>
        <taxon>Fungi</taxon>
        <taxon>Dikarya</taxon>
        <taxon>Ascomycota</taxon>
        <taxon>Pezizomycotina</taxon>
        <taxon>Sordariomycetes</taxon>
        <taxon>Hypocreomycetidae</taxon>
        <taxon>Hypocreales</taxon>
        <taxon>Nectriaceae</taxon>
        <taxon>Fusarium</taxon>
    </lineage>
</organism>
<evidence type="ECO:0000313" key="1">
    <source>
        <dbReference type="EMBL" id="EKJ73315.1"/>
    </source>
</evidence>
<dbReference type="KEGG" id="fpu:FPSE_06506"/>
<dbReference type="EMBL" id="AFNW01000177">
    <property type="protein sequence ID" value="EKJ73315.1"/>
    <property type="molecule type" value="Genomic_DNA"/>
</dbReference>
<proteinExistence type="predicted"/>
<dbReference type="RefSeq" id="XP_009257899.1">
    <property type="nucleotide sequence ID" value="XM_009259624.1"/>
</dbReference>
<gene>
    <name evidence="1" type="ORF">FPSE_06506</name>
</gene>
<sequence>KVKYKSISKINKNNIKTIYTRKSINNIKYIII</sequence>
<feature type="non-terminal residue" evidence="1">
    <location>
        <position position="1"/>
    </location>
</feature>
<dbReference type="Proteomes" id="UP000007978">
    <property type="component" value="Unassembled WGS sequence"/>
</dbReference>